<evidence type="ECO:0000313" key="2">
    <source>
        <dbReference type="EMBL" id="KAH7538089.1"/>
    </source>
</evidence>
<protein>
    <submittedName>
        <fullName evidence="2">Uncharacterized protein</fullName>
    </submittedName>
</protein>
<dbReference type="EMBL" id="JAEACU010000003">
    <property type="protein sequence ID" value="KAH7538089.1"/>
    <property type="molecule type" value="Genomic_DNA"/>
</dbReference>
<feature type="compositionally biased region" description="Basic and acidic residues" evidence="1">
    <location>
        <begin position="1104"/>
        <end position="1117"/>
    </location>
</feature>
<comment type="caution">
    <text evidence="2">The sequence shown here is derived from an EMBL/GenBank/DDBJ whole genome shotgun (WGS) entry which is preliminary data.</text>
</comment>
<name>A0A978VRB4_ZIZJJ</name>
<feature type="region of interest" description="Disordered" evidence="1">
    <location>
        <begin position="799"/>
        <end position="835"/>
    </location>
</feature>
<feature type="compositionally biased region" description="Basic and acidic residues" evidence="1">
    <location>
        <begin position="360"/>
        <end position="376"/>
    </location>
</feature>
<feature type="region of interest" description="Disordered" evidence="1">
    <location>
        <begin position="424"/>
        <end position="468"/>
    </location>
</feature>
<feature type="region of interest" description="Disordered" evidence="1">
    <location>
        <begin position="311"/>
        <end position="336"/>
    </location>
</feature>
<feature type="compositionally biased region" description="Basic residues" evidence="1">
    <location>
        <begin position="1083"/>
        <end position="1094"/>
    </location>
</feature>
<gene>
    <name evidence="2" type="ORF">FEM48_Zijuj03G0162200</name>
</gene>
<evidence type="ECO:0000256" key="1">
    <source>
        <dbReference type="SAM" id="MobiDB-lite"/>
    </source>
</evidence>
<sequence length="1297" mass="143814">MLASGFVKNLQIVRFRRRLGLNELEILKADRLWVISALPFKTDLTHLPQGNSGKEVSCQLSGEIGGAKSTGHLCTCTGVVPNTLVSSRKQVTTGTCKTCGGSPVDGIGSISASMISAKGLELTNFINPHLTWTVSKGYKRSTRRSRKQIDRSPKFDGDLADKGGENPLDPTVSESEKLGVAVLGRRFSDNIEHVPIKKRRFMVLSPSPPPCLSSPCCEDKEQLMDGRYSSDKLSFPKSISKKQAVAADASKVSRFGHGAGDRTFNGYFPEEMNDNCCYSDDFSGIEILAAAACNNSVSDDCNHTEDLPMVEESAQERRDKSNTATPVKETTASLEKTDSSLIDTVHQDTMEGSSVQDNEVEIHPKEDNTTAERSVSSRDVRFHWDLNVPIDAWEQPCDTVVMDPQTNAVEDAQAEKLQVLEASEIRKEPSETKTDIGSPVKPTFENEENRLEGSSGTDGNNDKCVPTDKPLESYTCDSVDTNSPTQNVDAASVNGSSCPESNIIAGSVFLEENKKASPVSLVVTQTVDDISLGVQDDKINCLEEKPCKAVPCPSEGLACKVDSTQNEDCDGSASSLNDELKLPQEMVSADSCIPLMPVSLEVKPVAKAEEVSVNNTELNCEDTCLSGVSMGDGQPVATAIVEEQVEEASMALTDNPEEVMHESSGNPKPNLETGVGCTSDEACHKYGDGSGNSLGKVAIEDTHDESYDMDISDKDDTVDNENGREFEAGYDSQYEDGELRESDVHWEDNDCEDGEAECVDYGSDTCENDDADYLSEKVGEKVDCSDEEFGRKKEGNVFERTEHGAAGEALKQSSAGSKSRTSGSDQLHGGSEISSNRIMEITEGYMVGKHIADCLDGFDDKDSPAKVVCSRASRKEFSCIEGSLSTVQRNRSSNFELSSQHEETGSDLSMGKERSDLQMHGRNLGGANLANSSLAYWDSKRRVSPTCHGSFGSGRPRPKSVIEGRGYATHAEATGIGGADNHIHRQAINSSSNGFFRPPLRRRSPSNRDDTHNTHRGMAPVRDTSPDRRRFRRYPQGVGRAFREEYHRPMPNVSDEYPYHVPHRIPRRDHGSPPSRGPIYYKRPYKRSQSRSRSRSPVGGWLLQRERDEVPKHRSSRSPDYRFEARVERMRLPFQKHGFAAKYEEFLSPPRRRFSPPQHNSRWFDDPNNGVDHFRGRRLPARPFHQNQRFDSVGSSRRLNSDDYFEPMIRPARFPEMGRGGRLRRYEGSDDERRKHEIIHRVRRYDSDGVVRRFRYDEDDCFVSRNAHNYNECDSSGAERRPRSIYLGEVAKKKVSS</sequence>
<feature type="region of interest" description="Disordered" evidence="1">
    <location>
        <begin position="1150"/>
        <end position="1169"/>
    </location>
</feature>
<proteinExistence type="predicted"/>
<feature type="compositionally biased region" description="Basic and acidic residues" evidence="1">
    <location>
        <begin position="147"/>
        <end position="164"/>
    </location>
</feature>
<dbReference type="PANTHER" id="PTHR34536:SF6">
    <property type="entry name" value="DENTIN SIALOPHOSPHOPROTEIN-LIKE PROTEIN"/>
    <property type="match status" value="1"/>
</dbReference>
<reference evidence="2" key="1">
    <citation type="journal article" date="2021" name="Front. Plant Sci.">
        <title>Chromosome-Scale Genome Assembly for Chinese Sour Jujube and Insights Into Its Genome Evolution and Domestication Signature.</title>
        <authorList>
            <person name="Shen L.-Y."/>
            <person name="Luo H."/>
            <person name="Wang X.-L."/>
            <person name="Wang X.-M."/>
            <person name="Qiu X.-J."/>
            <person name="Liu H."/>
            <person name="Zhou S.-S."/>
            <person name="Jia K.-H."/>
            <person name="Nie S."/>
            <person name="Bao Y.-T."/>
            <person name="Zhang R.-G."/>
            <person name="Yun Q.-Z."/>
            <person name="Chai Y.-H."/>
            <person name="Lu J.-Y."/>
            <person name="Li Y."/>
            <person name="Zhao S.-W."/>
            <person name="Mao J.-F."/>
            <person name="Jia S.-G."/>
            <person name="Mao Y.-M."/>
        </authorList>
    </citation>
    <scope>NUCLEOTIDE SEQUENCE</scope>
    <source>
        <strain evidence="2">AT0</strain>
        <tissue evidence="2">Leaf</tissue>
    </source>
</reference>
<feature type="region of interest" description="Disordered" evidence="1">
    <location>
        <begin position="349"/>
        <end position="376"/>
    </location>
</feature>
<feature type="compositionally biased region" description="Basic residues" evidence="1">
    <location>
        <begin position="137"/>
        <end position="146"/>
    </location>
</feature>
<evidence type="ECO:0000313" key="3">
    <source>
        <dbReference type="Proteomes" id="UP000813462"/>
    </source>
</evidence>
<feature type="compositionally biased region" description="Basic and acidic residues" evidence="1">
    <location>
        <begin position="424"/>
        <end position="434"/>
    </location>
</feature>
<organism evidence="2 3">
    <name type="scientific">Ziziphus jujuba var. spinosa</name>
    <dbReference type="NCBI Taxonomy" id="714518"/>
    <lineage>
        <taxon>Eukaryota</taxon>
        <taxon>Viridiplantae</taxon>
        <taxon>Streptophyta</taxon>
        <taxon>Embryophyta</taxon>
        <taxon>Tracheophyta</taxon>
        <taxon>Spermatophyta</taxon>
        <taxon>Magnoliopsida</taxon>
        <taxon>eudicotyledons</taxon>
        <taxon>Gunneridae</taxon>
        <taxon>Pentapetalae</taxon>
        <taxon>rosids</taxon>
        <taxon>fabids</taxon>
        <taxon>Rosales</taxon>
        <taxon>Rhamnaceae</taxon>
        <taxon>Paliureae</taxon>
        <taxon>Ziziphus</taxon>
    </lineage>
</organism>
<feature type="compositionally biased region" description="Low complexity" evidence="1">
    <location>
        <begin position="813"/>
        <end position="824"/>
    </location>
</feature>
<feature type="region of interest" description="Disordered" evidence="1">
    <location>
        <begin position="989"/>
        <end position="1117"/>
    </location>
</feature>
<dbReference type="Proteomes" id="UP000813462">
    <property type="component" value="Unassembled WGS sequence"/>
</dbReference>
<feature type="region of interest" description="Disordered" evidence="1">
    <location>
        <begin position="137"/>
        <end position="172"/>
    </location>
</feature>
<feature type="region of interest" description="Disordered" evidence="1">
    <location>
        <begin position="890"/>
        <end position="910"/>
    </location>
</feature>
<dbReference type="PANTHER" id="PTHR34536">
    <property type="entry name" value="DENTIN SIALOPHOSPHOPROTEIN-LIKE PROTEIN"/>
    <property type="match status" value="1"/>
</dbReference>
<feature type="compositionally biased region" description="Polar residues" evidence="1">
    <location>
        <begin position="322"/>
        <end position="336"/>
    </location>
</feature>
<feature type="compositionally biased region" description="Basic and acidic residues" evidence="1">
    <location>
        <begin position="899"/>
        <end position="910"/>
    </location>
</feature>
<accession>A0A978VRB4</accession>